<feature type="domain" description="Glycosyl transferase family 1" evidence="2">
    <location>
        <begin position="211"/>
        <end position="367"/>
    </location>
</feature>
<dbReference type="PANTHER" id="PTHR46401:SF2">
    <property type="entry name" value="GLYCOSYLTRANSFERASE WBBK-RELATED"/>
    <property type="match status" value="1"/>
</dbReference>
<evidence type="ECO:0000259" key="2">
    <source>
        <dbReference type="Pfam" id="PF00534"/>
    </source>
</evidence>
<dbReference type="Pfam" id="PF00534">
    <property type="entry name" value="Glycos_transf_1"/>
    <property type="match status" value="2"/>
</dbReference>
<accession>A0AAU7CDG5</accession>
<evidence type="ECO:0000256" key="1">
    <source>
        <dbReference type="ARBA" id="ARBA00022679"/>
    </source>
</evidence>
<gene>
    <name evidence="3" type="ORF">V5E97_34475</name>
</gene>
<dbReference type="CDD" id="cd03809">
    <property type="entry name" value="GT4_MtfB-like"/>
    <property type="match status" value="1"/>
</dbReference>
<dbReference type="PANTHER" id="PTHR46401">
    <property type="entry name" value="GLYCOSYLTRANSFERASE WBBK-RELATED"/>
    <property type="match status" value="1"/>
</dbReference>
<keyword evidence="3" id="KW-0328">Glycosyltransferase</keyword>
<dbReference type="EMBL" id="CP155447">
    <property type="protein sequence ID" value="XBH03379.1"/>
    <property type="molecule type" value="Genomic_DNA"/>
</dbReference>
<dbReference type="EC" id="2.4.-.-" evidence="3"/>
<feature type="domain" description="Glycosyl transferase family 1" evidence="2">
    <location>
        <begin position="620"/>
        <end position="788"/>
    </location>
</feature>
<dbReference type="SUPFAM" id="SSF53756">
    <property type="entry name" value="UDP-Glycosyltransferase/glycogen phosphorylase"/>
    <property type="match status" value="2"/>
</dbReference>
<dbReference type="InterPro" id="IPR001296">
    <property type="entry name" value="Glyco_trans_1"/>
</dbReference>
<protein>
    <submittedName>
        <fullName evidence="3">Glycosyltransferase</fullName>
        <ecNumber evidence="3">2.4.-.-</ecNumber>
    </submittedName>
</protein>
<sequence length="836" mass="94143">MRIGVDMLGVQSPHHGHRGIGRYGINLVSSLLARDDGHEYVFYVYESLSDERIPEAEGATVRIIGQASEAEGGTVTQRMDRLVRTNPDGLDLLLVLSPFEPWDNYCPPAPPLNGLKMVAVVYDLIPFLFPVENAYDPILMRYYRSLEVLRGYDLLLAISDATRQDILSTLNIPAERVVSIGAGCDRKFFVPDPSPTPTAATKAVLQGLGITKPYVLNVGGLVDRKNTRGLIDAFGRLEERLKEQYQLVLTFSSGEWEIAEVREYAKAHGVDGPLIWTNEVSDETLRILYQRCSAFVLPSYYEGFGLPLLEAMQCGAPVVAGNNSSQIEVVGDAGLLANVSDASDIAEKLERILVNPEFAQTLRDRAEVQSRQFSWDLTAERAAKAVEGLGRRRALPRLRIDRAHAKRPRIAYFSPLPPRKSGISDYSVFLLNELKKTYKIDLFHDIGYRPDVALASDDFECIDARVFGLYAGTKDYHAIVYQMGNSRYHSYLYETMLRHPGVATLHDFCLAGFHLHYGHTRGMEREYIRNELLLWYPEHEEEIRSMLKSVDWDWEVVARECAKRGWYLNRRMFDTPNVVVVHSPWCLAQVAATRPEHAERTMVIPHGIWPRRPSSEEKAAIRTRFDLPQDALVVASFGFIHPDKMNPEALDAFQAVARTNEKAMFLFVGEDADGGIARRQAADLGLLDRVRFLGRQPWNNFTDLIAVTDLGINLRLPPTNGETSGALLNMLAAGVPTIVTDVATFSDYPADVVRKVRWETEGIDGLRRSLFDLASDETERKRLGEAAWKHCVEHHEWPRVAAQYVEAIERSHRQLAAAGKSFREKRLRRSGKAIIA</sequence>
<dbReference type="RefSeq" id="WP_406696112.1">
    <property type="nucleotide sequence ID" value="NZ_CP155447.1"/>
</dbReference>
<proteinExistence type="predicted"/>
<dbReference type="Gene3D" id="3.40.50.2000">
    <property type="entry name" value="Glycogen Phosphorylase B"/>
    <property type="match status" value="2"/>
</dbReference>
<dbReference type="AlphaFoldDB" id="A0AAU7CDG5"/>
<keyword evidence="1 3" id="KW-0808">Transferase</keyword>
<dbReference type="GO" id="GO:0009103">
    <property type="term" value="P:lipopolysaccharide biosynthetic process"/>
    <property type="evidence" value="ECO:0007669"/>
    <property type="project" value="TreeGrafter"/>
</dbReference>
<dbReference type="CDD" id="cd03801">
    <property type="entry name" value="GT4_PimA-like"/>
    <property type="match status" value="1"/>
</dbReference>
<evidence type="ECO:0000313" key="3">
    <source>
        <dbReference type="EMBL" id="XBH03379.1"/>
    </source>
</evidence>
<name>A0AAU7CDG5_9BACT</name>
<reference evidence="3" key="1">
    <citation type="submission" date="2024-05" db="EMBL/GenBank/DDBJ databases">
        <title>Planctomycetes of the genus Singulisphaera possess chitinolytic capabilities.</title>
        <authorList>
            <person name="Ivanova A."/>
        </authorList>
    </citation>
    <scope>NUCLEOTIDE SEQUENCE</scope>
    <source>
        <strain evidence="3">Ch08T</strain>
    </source>
</reference>
<organism evidence="3">
    <name type="scientific">Singulisphaera sp. Ch08</name>
    <dbReference type="NCBI Taxonomy" id="3120278"/>
    <lineage>
        <taxon>Bacteria</taxon>
        <taxon>Pseudomonadati</taxon>
        <taxon>Planctomycetota</taxon>
        <taxon>Planctomycetia</taxon>
        <taxon>Isosphaerales</taxon>
        <taxon>Isosphaeraceae</taxon>
        <taxon>Singulisphaera</taxon>
    </lineage>
</organism>
<dbReference type="GO" id="GO:0016757">
    <property type="term" value="F:glycosyltransferase activity"/>
    <property type="evidence" value="ECO:0007669"/>
    <property type="project" value="UniProtKB-KW"/>
</dbReference>